<evidence type="ECO:0000256" key="1">
    <source>
        <dbReference type="SAM" id="Phobius"/>
    </source>
</evidence>
<keyword evidence="1" id="KW-0812">Transmembrane</keyword>
<accession>A0A1H3HJV8</accession>
<proteinExistence type="predicted"/>
<dbReference type="GeneID" id="78123249"/>
<keyword evidence="1" id="KW-0472">Membrane</keyword>
<sequence length="136" mass="14466">MSQIIASFPPARSTYIREHILLAALGSLLLSGVLFYVGNPHPWTGIVGSVLAIGARGAYAMSEQLGMVWKLSDTKLIGPDERVIPLANVAEARTMLSALQVVTQTGDKYLIKYQADPAAGASLILKTRDAALSARS</sequence>
<gene>
    <name evidence="2" type="ORF">SAMN05444486_101444</name>
</gene>
<evidence type="ECO:0000313" key="2">
    <source>
        <dbReference type="EMBL" id="SDY14949.1"/>
    </source>
</evidence>
<evidence type="ECO:0000313" key="3">
    <source>
        <dbReference type="Proteomes" id="UP000199026"/>
    </source>
</evidence>
<keyword evidence="1" id="KW-1133">Transmembrane helix</keyword>
<reference evidence="2 3" key="1">
    <citation type="submission" date="2016-10" db="EMBL/GenBank/DDBJ databases">
        <authorList>
            <person name="de Groot N.N."/>
        </authorList>
    </citation>
    <scope>NUCLEOTIDE SEQUENCE [LARGE SCALE GENOMIC DNA]</scope>
    <source>
        <strain evidence="2 3">DSM 24677</strain>
    </source>
</reference>
<keyword evidence="3" id="KW-1185">Reference proteome</keyword>
<organism evidence="2 3">
    <name type="scientific">Lentibacter algarum</name>
    <dbReference type="NCBI Taxonomy" id="576131"/>
    <lineage>
        <taxon>Bacteria</taxon>
        <taxon>Pseudomonadati</taxon>
        <taxon>Pseudomonadota</taxon>
        <taxon>Alphaproteobacteria</taxon>
        <taxon>Rhodobacterales</taxon>
        <taxon>Roseobacteraceae</taxon>
        <taxon>Lentibacter</taxon>
    </lineage>
</organism>
<evidence type="ECO:0008006" key="4">
    <source>
        <dbReference type="Google" id="ProtNLM"/>
    </source>
</evidence>
<feature type="transmembrane region" description="Helical" evidence="1">
    <location>
        <begin position="43"/>
        <end position="61"/>
    </location>
</feature>
<name>A0A1H3HJV8_9RHOB</name>
<protein>
    <recommendedName>
        <fullName evidence="4">PH domain-containing protein</fullName>
    </recommendedName>
</protein>
<dbReference type="STRING" id="576131.SAMN05444486_101444"/>
<dbReference type="RefSeq" id="WP_089887488.1">
    <property type="nucleotide sequence ID" value="NZ_CALJFH010000016.1"/>
</dbReference>
<dbReference type="OrthoDB" id="7861868at2"/>
<dbReference type="AlphaFoldDB" id="A0A1H3HJV8"/>
<feature type="transmembrane region" description="Helical" evidence="1">
    <location>
        <begin position="20"/>
        <end position="37"/>
    </location>
</feature>
<dbReference type="Proteomes" id="UP000199026">
    <property type="component" value="Unassembled WGS sequence"/>
</dbReference>
<dbReference type="EMBL" id="FNPR01000001">
    <property type="protein sequence ID" value="SDY14949.1"/>
    <property type="molecule type" value="Genomic_DNA"/>
</dbReference>